<keyword evidence="2" id="KW-1185">Reference proteome</keyword>
<protein>
    <submittedName>
        <fullName evidence="1">Tetratricopeptide-like helical domain containing protein</fullName>
    </submittedName>
</protein>
<accession>A0A2Z6ZTB5</accession>
<reference evidence="1 2" key="1">
    <citation type="journal article" date="2015" name="Proc. Natl. Acad. Sci. U.S.A.">
        <title>The resurrection genome of Boea hygrometrica: A blueprint for survival of dehydration.</title>
        <authorList>
            <person name="Xiao L."/>
            <person name="Yang G."/>
            <person name="Zhang L."/>
            <person name="Yang X."/>
            <person name="Zhao S."/>
            <person name="Ji Z."/>
            <person name="Zhou Q."/>
            <person name="Hu M."/>
            <person name="Wang Y."/>
            <person name="Chen M."/>
            <person name="Xu Y."/>
            <person name="Jin H."/>
            <person name="Xiao X."/>
            <person name="Hu G."/>
            <person name="Bao F."/>
            <person name="Hu Y."/>
            <person name="Wan P."/>
            <person name="Li L."/>
            <person name="Deng X."/>
            <person name="Kuang T."/>
            <person name="Xiang C."/>
            <person name="Zhu J.K."/>
            <person name="Oliver M.J."/>
            <person name="He Y."/>
        </authorList>
    </citation>
    <scope>NUCLEOTIDE SEQUENCE [LARGE SCALE GENOMIC DNA]</scope>
    <source>
        <strain evidence="2">cv. XS01</strain>
    </source>
</reference>
<evidence type="ECO:0000313" key="2">
    <source>
        <dbReference type="Proteomes" id="UP000250235"/>
    </source>
</evidence>
<dbReference type="AlphaFoldDB" id="A0A2Z6ZTB5"/>
<name>A0A2Z6ZTB5_9LAMI</name>
<gene>
    <name evidence="1" type="ORF">F511_46945</name>
</gene>
<organism evidence="1 2">
    <name type="scientific">Dorcoceras hygrometricum</name>
    <dbReference type="NCBI Taxonomy" id="472368"/>
    <lineage>
        <taxon>Eukaryota</taxon>
        <taxon>Viridiplantae</taxon>
        <taxon>Streptophyta</taxon>
        <taxon>Embryophyta</taxon>
        <taxon>Tracheophyta</taxon>
        <taxon>Spermatophyta</taxon>
        <taxon>Magnoliopsida</taxon>
        <taxon>eudicotyledons</taxon>
        <taxon>Gunneridae</taxon>
        <taxon>Pentapetalae</taxon>
        <taxon>asterids</taxon>
        <taxon>lamiids</taxon>
        <taxon>Lamiales</taxon>
        <taxon>Gesneriaceae</taxon>
        <taxon>Didymocarpoideae</taxon>
        <taxon>Trichosporeae</taxon>
        <taxon>Loxocarpinae</taxon>
        <taxon>Dorcoceras</taxon>
    </lineage>
</organism>
<evidence type="ECO:0000313" key="1">
    <source>
        <dbReference type="EMBL" id="KZT76031.1"/>
    </source>
</evidence>
<sequence length="106" mass="11450">MAGYLGCSPCARCCALVGDRRHAVGSLVADCWVLRAYGCARDVQPMAGQWPAATGKSCATSGANLLRYMLRKSQQRAAMRRTLSWRRPPSDVAPADFVTAGLFSRV</sequence>
<dbReference type="Proteomes" id="UP000250235">
    <property type="component" value="Unassembled WGS sequence"/>
</dbReference>
<proteinExistence type="predicted"/>
<dbReference type="EMBL" id="KV162396">
    <property type="protein sequence ID" value="KZT76031.1"/>
    <property type="molecule type" value="Genomic_DNA"/>
</dbReference>